<dbReference type="EMBL" id="KN822006">
    <property type="protein sequence ID" value="KIM69599.1"/>
    <property type="molecule type" value="Genomic_DNA"/>
</dbReference>
<reference evidence="1 2" key="1">
    <citation type="submission" date="2014-04" db="EMBL/GenBank/DDBJ databases">
        <authorList>
            <consortium name="DOE Joint Genome Institute"/>
            <person name="Kuo A."/>
            <person name="Kohler A."/>
            <person name="Nagy L.G."/>
            <person name="Floudas D."/>
            <person name="Copeland A."/>
            <person name="Barry K.W."/>
            <person name="Cichocki N."/>
            <person name="Veneault-Fourrey C."/>
            <person name="LaButti K."/>
            <person name="Lindquist E.A."/>
            <person name="Lipzen A."/>
            <person name="Lundell T."/>
            <person name="Morin E."/>
            <person name="Murat C."/>
            <person name="Sun H."/>
            <person name="Tunlid A."/>
            <person name="Henrissat B."/>
            <person name="Grigoriev I.V."/>
            <person name="Hibbett D.S."/>
            <person name="Martin F."/>
            <person name="Nordberg H.P."/>
            <person name="Cantor M.N."/>
            <person name="Hua S.X."/>
        </authorList>
    </citation>
    <scope>NUCLEOTIDE SEQUENCE [LARGE SCALE GENOMIC DNA]</scope>
    <source>
        <strain evidence="1 2">Foug A</strain>
    </source>
</reference>
<dbReference type="AlphaFoldDB" id="A0A0C3EN54"/>
<accession>A0A0C3EN54</accession>
<name>A0A0C3EN54_9AGAM</name>
<proteinExistence type="predicted"/>
<evidence type="ECO:0000313" key="1">
    <source>
        <dbReference type="EMBL" id="KIM69599.1"/>
    </source>
</evidence>
<evidence type="ECO:0000313" key="2">
    <source>
        <dbReference type="Proteomes" id="UP000053989"/>
    </source>
</evidence>
<organism evidence="1 2">
    <name type="scientific">Scleroderma citrinum Foug A</name>
    <dbReference type="NCBI Taxonomy" id="1036808"/>
    <lineage>
        <taxon>Eukaryota</taxon>
        <taxon>Fungi</taxon>
        <taxon>Dikarya</taxon>
        <taxon>Basidiomycota</taxon>
        <taxon>Agaricomycotina</taxon>
        <taxon>Agaricomycetes</taxon>
        <taxon>Agaricomycetidae</taxon>
        <taxon>Boletales</taxon>
        <taxon>Sclerodermatineae</taxon>
        <taxon>Sclerodermataceae</taxon>
        <taxon>Scleroderma</taxon>
    </lineage>
</organism>
<dbReference type="Proteomes" id="UP000053989">
    <property type="component" value="Unassembled WGS sequence"/>
</dbReference>
<dbReference type="InParanoid" id="A0A0C3EN54"/>
<gene>
    <name evidence="1" type="ORF">SCLCIDRAFT_1208057</name>
</gene>
<dbReference type="HOGENOM" id="CLU_2943138_0_0_1"/>
<keyword evidence="2" id="KW-1185">Reference proteome</keyword>
<reference evidence="2" key="2">
    <citation type="submission" date="2015-01" db="EMBL/GenBank/DDBJ databases">
        <title>Evolutionary Origins and Diversification of the Mycorrhizal Mutualists.</title>
        <authorList>
            <consortium name="DOE Joint Genome Institute"/>
            <consortium name="Mycorrhizal Genomics Consortium"/>
            <person name="Kohler A."/>
            <person name="Kuo A."/>
            <person name="Nagy L.G."/>
            <person name="Floudas D."/>
            <person name="Copeland A."/>
            <person name="Barry K.W."/>
            <person name="Cichocki N."/>
            <person name="Veneault-Fourrey C."/>
            <person name="LaButti K."/>
            <person name="Lindquist E.A."/>
            <person name="Lipzen A."/>
            <person name="Lundell T."/>
            <person name="Morin E."/>
            <person name="Murat C."/>
            <person name="Riley R."/>
            <person name="Ohm R."/>
            <person name="Sun H."/>
            <person name="Tunlid A."/>
            <person name="Henrissat B."/>
            <person name="Grigoriev I.V."/>
            <person name="Hibbett D.S."/>
            <person name="Martin F."/>
        </authorList>
    </citation>
    <scope>NUCLEOTIDE SEQUENCE [LARGE SCALE GENOMIC DNA]</scope>
    <source>
        <strain evidence="2">Foug A</strain>
    </source>
</reference>
<protein>
    <submittedName>
        <fullName evidence="1">Uncharacterized protein</fullName>
    </submittedName>
</protein>
<sequence>MGVHFDSLGMLLSSHRITDYKMMVAPIMSQTCSSEDVKGKPHISCTEVPRNIVDAYPETS</sequence>